<dbReference type="GO" id="GO:0004713">
    <property type="term" value="F:protein tyrosine kinase activity"/>
    <property type="evidence" value="ECO:0007669"/>
    <property type="project" value="UniProtKB-KW"/>
</dbReference>
<feature type="repeat" description="PPR" evidence="15">
    <location>
        <begin position="737"/>
        <end position="771"/>
    </location>
</feature>
<proteinExistence type="inferred from homology"/>
<keyword evidence="5" id="KW-0723">Serine/threonine-protein kinase</keyword>
<feature type="repeat" description="PPR" evidence="15">
    <location>
        <begin position="702"/>
        <end position="736"/>
    </location>
</feature>
<feature type="repeat" description="PPR" evidence="15">
    <location>
        <begin position="667"/>
        <end position="701"/>
    </location>
</feature>
<dbReference type="InterPro" id="IPR002885">
    <property type="entry name" value="PPR_rpt"/>
</dbReference>
<dbReference type="GO" id="GO:0010114">
    <property type="term" value="P:response to red light"/>
    <property type="evidence" value="ECO:0007669"/>
    <property type="project" value="UniProtKB-ARBA"/>
</dbReference>
<dbReference type="CDD" id="cd13999">
    <property type="entry name" value="STKc_MAP3K-like"/>
    <property type="match status" value="1"/>
</dbReference>
<evidence type="ECO:0000259" key="17">
    <source>
        <dbReference type="PROSITE" id="PS50011"/>
    </source>
</evidence>
<dbReference type="SUPFAM" id="SSF56112">
    <property type="entry name" value="Protein kinase-like (PK-like)"/>
    <property type="match status" value="1"/>
</dbReference>
<dbReference type="EMBL" id="JACGWO010000002">
    <property type="protein sequence ID" value="KAK4434044.1"/>
    <property type="molecule type" value="Genomic_DNA"/>
</dbReference>
<evidence type="ECO:0000256" key="16">
    <source>
        <dbReference type="SAM" id="MobiDB-lite"/>
    </source>
</evidence>
<evidence type="ECO:0000256" key="15">
    <source>
        <dbReference type="PROSITE-ProRule" id="PRU00708"/>
    </source>
</evidence>
<comment type="caution">
    <text evidence="18">The sequence shown here is derived from an EMBL/GenBank/DDBJ whole genome shotgun (WGS) entry which is preliminary data.</text>
</comment>
<evidence type="ECO:0000256" key="2">
    <source>
        <dbReference type="ARBA" id="ARBA00007626"/>
    </source>
</evidence>
<evidence type="ECO:0000256" key="1">
    <source>
        <dbReference type="ARBA" id="ARBA00004514"/>
    </source>
</evidence>
<dbReference type="PROSITE" id="PS50011">
    <property type="entry name" value="PROTEIN_KINASE_DOM"/>
    <property type="match status" value="1"/>
</dbReference>
<evidence type="ECO:0000256" key="11">
    <source>
        <dbReference type="ARBA" id="ARBA00022840"/>
    </source>
</evidence>
<dbReference type="Pfam" id="PF17177">
    <property type="entry name" value="PPR_long"/>
    <property type="match status" value="1"/>
</dbReference>
<sequence length="924" mass="104497">MDAKTGEEGGEAPKGDETLPVSKLSSVLNVPQSDKSSSTRSSCSISSKDMIFRADKIDLKCLDVQLERHLSRAWSSNVLETPNSQKPKEVWEIDVSKLVIRYLVAQGTYGTVYRGTYDGKDVAVKLLDWGEDGMSTVAETAALRASFKQEVSVWHKLDHPNVTKFVGASMGTSELKIPSKNPSEGYTKLPSRACCVLVEFVPGGTLKNFLYKNRKKKLAFRVVIELALDLSRGLSYLHSEKIVHRDVKAENMLLDYQRTLKIADFGVARVEAQNPRDMTGETGTLGYMAPEVLDGKPYNRKCDVYSFGICLWEIYCCDLPYTNLSFAEVSYAVVRQNLRPEIPRCCPSSLASIMKKCWDANPEKRPNMDEVVRLLEAIDTSKGGGMIPEDHAGVEPIKANDLLRNAESPELPDWVKFPGKESGEGKVKDDDFVPPSVSYWIENQKIHDRDVDIKSIVNDIVESDVDKISRILKKQFTSPGLVVRALDVCDVDVSESLVEQVLRRFSCEWIAAFGFFKWAELQKGTTHSADLYNLMVDNLGKTKKFDIMWELVEEMKKLKGYITLDTVTKIMRRLAKASKYEDAIEAFETMELLGVDKDITAMNRLMDTLVKEGSVEHAERVYLKYKEHIPPTSQTYNVLVHGWCKTRQIDKAKRTIEEMKNHGFGPDSVTYTCFIEAYGRDKDFRKVNDTLEEMQKNGCRPSVVTYTIIMKALSRAKEISKAMEVYEKMKENNCSPDTSFYNVFIDALSKAGRLNDSDAVFEDMSKQGITPDVSTYNTLIFVAAQNLQEEKALSLLLKMEESQCKPDLNTYAPLLKMCCRLKRMKVLSFLLSHMFNNNVGLDLGTYSLLVSRLCRNGKVDRACSFFEEMVLKGFVPMDCTYELLVEQLKKTGMNKEQQQIEEAMSRAKQPGFGHSSTRYSKIQE</sequence>
<dbReference type="GO" id="GO:0005524">
    <property type="term" value="F:ATP binding"/>
    <property type="evidence" value="ECO:0007669"/>
    <property type="project" value="UniProtKB-KW"/>
</dbReference>
<evidence type="ECO:0000256" key="10">
    <source>
        <dbReference type="ARBA" id="ARBA00022777"/>
    </source>
</evidence>
<dbReference type="GO" id="GO:0010019">
    <property type="term" value="P:chloroplast-nucleus signaling pathway"/>
    <property type="evidence" value="ECO:0007669"/>
    <property type="project" value="TreeGrafter"/>
</dbReference>
<gene>
    <name evidence="18" type="ORF">Salat_0567100</name>
</gene>
<dbReference type="InterPro" id="IPR011990">
    <property type="entry name" value="TPR-like_helical_dom_sf"/>
</dbReference>
<comment type="catalytic activity">
    <reaction evidence="13">
        <text>L-threonyl-[protein] + ATP = O-phospho-L-threonyl-[protein] + ADP + H(+)</text>
        <dbReference type="Rhea" id="RHEA:46608"/>
        <dbReference type="Rhea" id="RHEA-COMP:11060"/>
        <dbReference type="Rhea" id="RHEA-COMP:11605"/>
        <dbReference type="ChEBI" id="CHEBI:15378"/>
        <dbReference type="ChEBI" id="CHEBI:30013"/>
        <dbReference type="ChEBI" id="CHEBI:30616"/>
        <dbReference type="ChEBI" id="CHEBI:61977"/>
        <dbReference type="ChEBI" id="CHEBI:456216"/>
        <dbReference type="EC" id="2.7.11.1"/>
    </reaction>
</comment>
<evidence type="ECO:0000313" key="18">
    <source>
        <dbReference type="EMBL" id="KAK4434044.1"/>
    </source>
</evidence>
<dbReference type="Pfam" id="PF01535">
    <property type="entry name" value="PPR"/>
    <property type="match status" value="1"/>
</dbReference>
<evidence type="ECO:0000256" key="13">
    <source>
        <dbReference type="ARBA" id="ARBA00047899"/>
    </source>
</evidence>
<dbReference type="GO" id="GO:0004674">
    <property type="term" value="F:protein serine/threonine kinase activity"/>
    <property type="evidence" value="ECO:0007669"/>
    <property type="project" value="UniProtKB-KW"/>
</dbReference>
<dbReference type="PROSITE" id="PS00108">
    <property type="entry name" value="PROTEIN_KINASE_ST"/>
    <property type="match status" value="1"/>
</dbReference>
<evidence type="ECO:0000256" key="3">
    <source>
        <dbReference type="ARBA" id="ARBA00012513"/>
    </source>
</evidence>
<evidence type="ECO:0000256" key="14">
    <source>
        <dbReference type="ARBA" id="ARBA00048679"/>
    </source>
</evidence>
<dbReference type="Gene3D" id="1.10.510.10">
    <property type="entry name" value="Transferase(Phosphotransferase) domain 1"/>
    <property type="match status" value="1"/>
</dbReference>
<dbReference type="PANTHER" id="PTHR47936:SF1">
    <property type="entry name" value="PENTATRICOPEPTIDE REPEAT-CONTAINING PROTEIN GUN1, CHLOROPLASTIC"/>
    <property type="match status" value="1"/>
</dbReference>
<keyword evidence="8" id="KW-0677">Repeat</keyword>
<name>A0AAE2CTY2_9LAMI</name>
<dbReference type="FunFam" id="1.10.510.10:FF:000310">
    <property type="entry name" value="Serine/threonine-protein kinase HT1"/>
    <property type="match status" value="1"/>
</dbReference>
<keyword evidence="4" id="KW-0963">Cytoplasm</keyword>
<dbReference type="FunFam" id="3.30.200.20:FF:000034">
    <property type="entry name" value="Kinase suppressor of Ras 1"/>
    <property type="match status" value="1"/>
</dbReference>
<dbReference type="GO" id="GO:0001659">
    <property type="term" value="P:temperature homeostasis"/>
    <property type="evidence" value="ECO:0007669"/>
    <property type="project" value="UniProtKB-ARBA"/>
</dbReference>
<evidence type="ECO:0000256" key="6">
    <source>
        <dbReference type="ARBA" id="ARBA00022553"/>
    </source>
</evidence>
<dbReference type="GO" id="GO:0009637">
    <property type="term" value="P:response to blue light"/>
    <property type="evidence" value="ECO:0007669"/>
    <property type="project" value="UniProtKB-ARBA"/>
</dbReference>
<reference evidence="18" key="1">
    <citation type="submission" date="2020-06" db="EMBL/GenBank/DDBJ databases">
        <authorList>
            <person name="Li T."/>
            <person name="Hu X."/>
            <person name="Zhang T."/>
            <person name="Song X."/>
            <person name="Zhang H."/>
            <person name="Dai N."/>
            <person name="Sheng W."/>
            <person name="Hou X."/>
            <person name="Wei L."/>
        </authorList>
    </citation>
    <scope>NUCLEOTIDE SEQUENCE</scope>
    <source>
        <strain evidence="18">3651</strain>
        <tissue evidence="18">Leaf</tissue>
    </source>
</reference>
<comment type="similarity">
    <text evidence="2">Belongs to the PPR family. P subfamily.</text>
</comment>
<feature type="repeat" description="PPR" evidence="15">
    <location>
        <begin position="632"/>
        <end position="666"/>
    </location>
</feature>
<dbReference type="GO" id="GO:0031930">
    <property type="term" value="P:mitochondria-nucleus signaling pathway"/>
    <property type="evidence" value="ECO:0007669"/>
    <property type="project" value="TreeGrafter"/>
</dbReference>
<feature type="domain" description="Protein kinase" evidence="17">
    <location>
        <begin position="98"/>
        <end position="378"/>
    </location>
</feature>
<evidence type="ECO:0000256" key="4">
    <source>
        <dbReference type="ARBA" id="ARBA00022490"/>
    </source>
</evidence>
<feature type="repeat" description="PPR" evidence="15">
    <location>
        <begin position="842"/>
        <end position="876"/>
    </location>
</feature>
<dbReference type="GO" id="GO:0005829">
    <property type="term" value="C:cytosol"/>
    <property type="evidence" value="ECO:0007669"/>
    <property type="project" value="UniProtKB-SubCell"/>
</dbReference>
<accession>A0AAE2CTY2</accession>
<dbReference type="GO" id="GO:1902456">
    <property type="term" value="P:regulation of stomatal opening"/>
    <property type="evidence" value="ECO:0007669"/>
    <property type="project" value="UniProtKB-ARBA"/>
</dbReference>
<evidence type="ECO:0000256" key="9">
    <source>
        <dbReference type="ARBA" id="ARBA00022741"/>
    </source>
</evidence>
<evidence type="ECO:0000256" key="5">
    <source>
        <dbReference type="ARBA" id="ARBA00022527"/>
    </source>
</evidence>
<feature type="compositionally biased region" description="Polar residues" evidence="16">
    <location>
        <begin position="23"/>
        <end position="32"/>
    </location>
</feature>
<dbReference type="SMART" id="SM00220">
    <property type="entry name" value="S_TKc"/>
    <property type="match status" value="1"/>
</dbReference>
<feature type="region of interest" description="Disordered" evidence="16">
    <location>
        <begin position="1"/>
        <end position="42"/>
    </location>
</feature>
<dbReference type="PRINTS" id="PR00109">
    <property type="entry name" value="TYRKINASE"/>
</dbReference>
<keyword evidence="19" id="KW-1185">Reference proteome</keyword>
<dbReference type="AlphaFoldDB" id="A0AAE2CTY2"/>
<keyword evidence="10 18" id="KW-0418">Kinase</keyword>
<evidence type="ECO:0000256" key="12">
    <source>
        <dbReference type="ARBA" id="ARBA00023137"/>
    </source>
</evidence>
<evidence type="ECO:0000256" key="7">
    <source>
        <dbReference type="ARBA" id="ARBA00022679"/>
    </source>
</evidence>
<dbReference type="Gene3D" id="3.30.200.20">
    <property type="entry name" value="Phosphorylase Kinase, domain 1"/>
    <property type="match status" value="1"/>
</dbReference>
<dbReference type="NCBIfam" id="TIGR00756">
    <property type="entry name" value="PPR"/>
    <property type="match status" value="6"/>
</dbReference>
<dbReference type="Proteomes" id="UP001293254">
    <property type="component" value="Unassembled WGS sequence"/>
</dbReference>
<dbReference type="PANTHER" id="PTHR47936">
    <property type="entry name" value="PPR_LONG DOMAIN-CONTAINING PROTEIN"/>
    <property type="match status" value="1"/>
</dbReference>
<protein>
    <recommendedName>
        <fullName evidence="3">non-specific serine/threonine protein kinase</fullName>
        <ecNumber evidence="3">2.7.11.1</ecNumber>
    </recommendedName>
</protein>
<keyword evidence="7" id="KW-0808">Transferase</keyword>
<dbReference type="GO" id="GO:0009507">
    <property type="term" value="C:chloroplast"/>
    <property type="evidence" value="ECO:0007669"/>
    <property type="project" value="TreeGrafter"/>
</dbReference>
<feature type="region of interest" description="Disordered" evidence="16">
    <location>
        <begin position="903"/>
        <end position="924"/>
    </location>
</feature>
<dbReference type="Gene3D" id="1.25.40.10">
    <property type="entry name" value="Tetratricopeptide repeat domain"/>
    <property type="match status" value="5"/>
</dbReference>
<comment type="catalytic activity">
    <reaction evidence="14">
        <text>L-seryl-[protein] + ATP = O-phospho-L-seryl-[protein] + ADP + H(+)</text>
        <dbReference type="Rhea" id="RHEA:17989"/>
        <dbReference type="Rhea" id="RHEA-COMP:9863"/>
        <dbReference type="Rhea" id="RHEA-COMP:11604"/>
        <dbReference type="ChEBI" id="CHEBI:15378"/>
        <dbReference type="ChEBI" id="CHEBI:29999"/>
        <dbReference type="ChEBI" id="CHEBI:30616"/>
        <dbReference type="ChEBI" id="CHEBI:83421"/>
        <dbReference type="ChEBI" id="CHEBI:456216"/>
        <dbReference type="EC" id="2.7.11.1"/>
    </reaction>
</comment>
<keyword evidence="12" id="KW-0829">Tyrosine-protein kinase</keyword>
<feature type="compositionally biased region" description="Basic and acidic residues" evidence="16">
    <location>
        <begin position="1"/>
        <end position="17"/>
    </location>
</feature>
<keyword evidence="9" id="KW-0547">Nucleotide-binding</keyword>
<feature type="repeat" description="PPR" evidence="15">
    <location>
        <begin position="772"/>
        <end position="806"/>
    </location>
</feature>
<evidence type="ECO:0000256" key="8">
    <source>
        <dbReference type="ARBA" id="ARBA00022737"/>
    </source>
</evidence>
<organism evidence="18 19">
    <name type="scientific">Sesamum alatum</name>
    <dbReference type="NCBI Taxonomy" id="300844"/>
    <lineage>
        <taxon>Eukaryota</taxon>
        <taxon>Viridiplantae</taxon>
        <taxon>Streptophyta</taxon>
        <taxon>Embryophyta</taxon>
        <taxon>Tracheophyta</taxon>
        <taxon>Spermatophyta</taxon>
        <taxon>Magnoliopsida</taxon>
        <taxon>eudicotyledons</taxon>
        <taxon>Gunneridae</taxon>
        <taxon>Pentapetalae</taxon>
        <taxon>asterids</taxon>
        <taxon>lamiids</taxon>
        <taxon>Lamiales</taxon>
        <taxon>Pedaliaceae</taxon>
        <taxon>Sesamum</taxon>
    </lineage>
</organism>
<dbReference type="EC" id="2.7.11.1" evidence="3"/>
<dbReference type="Pfam" id="PF13041">
    <property type="entry name" value="PPR_2"/>
    <property type="match status" value="1"/>
</dbReference>
<dbReference type="Pfam" id="PF07714">
    <property type="entry name" value="PK_Tyr_Ser-Thr"/>
    <property type="match status" value="1"/>
</dbReference>
<dbReference type="InterPro" id="IPR011009">
    <property type="entry name" value="Kinase-like_dom_sf"/>
</dbReference>
<dbReference type="InterPro" id="IPR000719">
    <property type="entry name" value="Prot_kinase_dom"/>
</dbReference>
<dbReference type="InterPro" id="IPR033443">
    <property type="entry name" value="PROP1-like_PPR_dom"/>
</dbReference>
<keyword evidence="6" id="KW-0597">Phosphoprotein</keyword>
<dbReference type="InterPro" id="IPR001245">
    <property type="entry name" value="Ser-Thr/Tyr_kinase_cat_dom"/>
</dbReference>
<feature type="compositionally biased region" description="Polar residues" evidence="16">
    <location>
        <begin position="914"/>
        <end position="924"/>
    </location>
</feature>
<dbReference type="PROSITE" id="PS51375">
    <property type="entry name" value="PPR"/>
    <property type="match status" value="6"/>
</dbReference>
<reference evidence="18" key="2">
    <citation type="journal article" date="2024" name="Plant">
        <title>Genomic evolution and insights into agronomic trait innovations of Sesamum species.</title>
        <authorList>
            <person name="Miao H."/>
            <person name="Wang L."/>
            <person name="Qu L."/>
            <person name="Liu H."/>
            <person name="Sun Y."/>
            <person name="Le M."/>
            <person name="Wang Q."/>
            <person name="Wei S."/>
            <person name="Zheng Y."/>
            <person name="Lin W."/>
            <person name="Duan Y."/>
            <person name="Cao H."/>
            <person name="Xiong S."/>
            <person name="Wang X."/>
            <person name="Wei L."/>
            <person name="Li C."/>
            <person name="Ma Q."/>
            <person name="Ju M."/>
            <person name="Zhao R."/>
            <person name="Li G."/>
            <person name="Mu C."/>
            <person name="Tian Q."/>
            <person name="Mei H."/>
            <person name="Zhang T."/>
            <person name="Gao T."/>
            <person name="Zhang H."/>
        </authorList>
    </citation>
    <scope>NUCLEOTIDE SEQUENCE</scope>
    <source>
        <strain evidence="18">3651</strain>
    </source>
</reference>
<dbReference type="InterPro" id="IPR008271">
    <property type="entry name" value="Ser/Thr_kinase_AS"/>
</dbReference>
<comment type="subcellular location">
    <subcellularLocation>
        <location evidence="1">Cytoplasm</location>
        <location evidence="1">Cytosol</location>
    </subcellularLocation>
</comment>
<feature type="compositionally biased region" description="Low complexity" evidence="16">
    <location>
        <begin position="33"/>
        <end position="42"/>
    </location>
</feature>
<keyword evidence="11" id="KW-0067">ATP-binding</keyword>
<dbReference type="GO" id="GO:0071244">
    <property type="term" value="P:cellular response to carbon dioxide"/>
    <property type="evidence" value="ECO:0007669"/>
    <property type="project" value="UniProtKB-ARBA"/>
</dbReference>
<evidence type="ECO:0000313" key="19">
    <source>
        <dbReference type="Proteomes" id="UP001293254"/>
    </source>
</evidence>